<name>A0A2J6RXM6_HYAVF</name>
<organism evidence="1 2">
    <name type="scientific">Hyaloscypha variabilis (strain UAMH 11265 / GT02V1 / F)</name>
    <name type="common">Meliniomyces variabilis</name>
    <dbReference type="NCBI Taxonomy" id="1149755"/>
    <lineage>
        <taxon>Eukaryota</taxon>
        <taxon>Fungi</taxon>
        <taxon>Dikarya</taxon>
        <taxon>Ascomycota</taxon>
        <taxon>Pezizomycotina</taxon>
        <taxon>Leotiomycetes</taxon>
        <taxon>Helotiales</taxon>
        <taxon>Hyaloscyphaceae</taxon>
        <taxon>Hyaloscypha</taxon>
        <taxon>Hyaloscypha variabilis</taxon>
    </lineage>
</organism>
<proteinExistence type="predicted"/>
<evidence type="ECO:0000313" key="2">
    <source>
        <dbReference type="Proteomes" id="UP000235786"/>
    </source>
</evidence>
<protein>
    <submittedName>
        <fullName evidence="1">Uncharacterized protein</fullName>
    </submittedName>
</protein>
<dbReference type="EMBL" id="KZ613942">
    <property type="protein sequence ID" value="PMD43259.1"/>
    <property type="molecule type" value="Genomic_DNA"/>
</dbReference>
<sequence>MSSFVSSQIQGQIPRAKCTNPTIHPYGLIWAVGYHDRTPQMRCHGIQTDCLRWAANYNAVSISICGLADNLERGWQRAYPSIGAQLHPVSVSASPSPSACDGESTSADVYLASARREGVLGRGTSTENCGRDALQAIRSRTNNSVQPVDAPLLGRKGKNIPRFAKNSATAALFRPVSVSAALMRHCGLRAALSRALPVGLSKSRTKFFLAAEAVVVRR</sequence>
<dbReference type="Proteomes" id="UP000235786">
    <property type="component" value="Unassembled WGS sequence"/>
</dbReference>
<gene>
    <name evidence="1" type="ORF">L207DRAFT_292370</name>
</gene>
<accession>A0A2J6RXM6</accession>
<dbReference type="OrthoDB" id="10421756at2759"/>
<evidence type="ECO:0000313" key="1">
    <source>
        <dbReference type="EMBL" id="PMD43259.1"/>
    </source>
</evidence>
<reference evidence="1 2" key="1">
    <citation type="submission" date="2016-04" db="EMBL/GenBank/DDBJ databases">
        <title>A degradative enzymes factory behind the ericoid mycorrhizal symbiosis.</title>
        <authorList>
            <consortium name="DOE Joint Genome Institute"/>
            <person name="Martino E."/>
            <person name="Morin E."/>
            <person name="Grelet G."/>
            <person name="Kuo A."/>
            <person name="Kohler A."/>
            <person name="Daghino S."/>
            <person name="Barry K."/>
            <person name="Choi C."/>
            <person name="Cichocki N."/>
            <person name="Clum A."/>
            <person name="Copeland A."/>
            <person name="Hainaut M."/>
            <person name="Haridas S."/>
            <person name="Labutti K."/>
            <person name="Lindquist E."/>
            <person name="Lipzen A."/>
            <person name="Khouja H.-R."/>
            <person name="Murat C."/>
            <person name="Ohm R."/>
            <person name="Olson A."/>
            <person name="Spatafora J."/>
            <person name="Veneault-Fourrey C."/>
            <person name="Henrissat B."/>
            <person name="Grigoriev I."/>
            <person name="Martin F."/>
            <person name="Perotto S."/>
        </authorList>
    </citation>
    <scope>NUCLEOTIDE SEQUENCE [LARGE SCALE GENOMIC DNA]</scope>
    <source>
        <strain evidence="1 2">F</strain>
    </source>
</reference>
<dbReference type="AlphaFoldDB" id="A0A2J6RXM6"/>
<keyword evidence="2" id="KW-1185">Reference proteome</keyword>